<keyword evidence="6 11" id="KW-0547">Nucleotide-binding</keyword>
<dbReference type="RefSeq" id="WP_106646927.1">
    <property type="nucleotide sequence ID" value="NZ_BMGO01000001.1"/>
</dbReference>
<dbReference type="SUPFAM" id="SSF56112">
    <property type="entry name" value="Protein kinase-like (PK-like)"/>
    <property type="match status" value="1"/>
</dbReference>
<feature type="site" description="ATP" evidence="11">
    <location>
        <position position="38"/>
    </location>
</feature>
<dbReference type="GO" id="GO:0106310">
    <property type="term" value="F:protein serine kinase activity"/>
    <property type="evidence" value="ECO:0007669"/>
    <property type="project" value="RHEA"/>
</dbReference>
<evidence type="ECO:0000313" key="14">
    <source>
        <dbReference type="Proteomes" id="UP000232693"/>
    </source>
</evidence>
<comment type="subunit">
    <text evidence="11">Monomer.</text>
</comment>
<keyword evidence="1 11" id="KW-0963">Cytoplasm</keyword>
<evidence type="ECO:0000256" key="5">
    <source>
        <dbReference type="ARBA" id="ARBA00022723"/>
    </source>
</evidence>
<proteinExistence type="inferred from homology"/>
<dbReference type="GO" id="GO:0005737">
    <property type="term" value="C:cytoplasm"/>
    <property type="evidence" value="ECO:0007669"/>
    <property type="project" value="UniProtKB-SubCell"/>
</dbReference>
<comment type="function">
    <text evidence="11">A protein kinase that phosphorylates Ser and Thr residues. Probably acts to suppress the effects of stress linked to accumulation of reactive oxygen species. Probably involved in the extracytoplasmic stress response.</text>
</comment>
<protein>
    <recommendedName>
        <fullName evidence="11">Stress response kinase A</fullName>
        <ecNumber evidence="11">2.7.11.1</ecNumber>
    </recommendedName>
    <alternativeName>
        <fullName evidence="11">Serine/threonine-protein kinase SrkA</fullName>
    </alternativeName>
</protein>
<feature type="active site" evidence="11">
    <location>
        <position position="221"/>
    </location>
</feature>
<keyword evidence="14" id="KW-1185">Reference proteome</keyword>
<dbReference type="EC" id="2.7.11.1" evidence="11"/>
<dbReference type="Gene3D" id="1.10.510.10">
    <property type="entry name" value="Transferase(Phosphotransferase) domain 1"/>
    <property type="match status" value="1"/>
</dbReference>
<dbReference type="Pfam" id="PF01636">
    <property type="entry name" value="APH"/>
    <property type="match status" value="1"/>
</dbReference>
<dbReference type="InterPro" id="IPR011009">
    <property type="entry name" value="Kinase-like_dom_sf"/>
</dbReference>
<evidence type="ECO:0000256" key="7">
    <source>
        <dbReference type="ARBA" id="ARBA00022777"/>
    </source>
</evidence>
<dbReference type="OrthoDB" id="5392197at2"/>
<comment type="subcellular location">
    <subcellularLocation>
        <location evidence="11">Cytoplasm</location>
    </subcellularLocation>
</comment>
<dbReference type="KEGG" id="kpd:CW740_07480"/>
<evidence type="ECO:0000256" key="11">
    <source>
        <dbReference type="HAMAP-Rule" id="MF_01497"/>
    </source>
</evidence>
<keyword evidence="8 11" id="KW-0067">ATP-binding</keyword>
<evidence type="ECO:0000256" key="8">
    <source>
        <dbReference type="ARBA" id="ARBA00022840"/>
    </source>
</evidence>
<comment type="similarity">
    <text evidence="11">Belongs to the SrkA/RdoA protein kinase family.</text>
</comment>
<feature type="domain" description="Aminoglycoside phosphotransferase" evidence="12">
    <location>
        <begin position="38"/>
        <end position="260"/>
    </location>
</feature>
<dbReference type="PANTHER" id="PTHR39573">
    <property type="entry name" value="STRESS RESPONSE KINASE A"/>
    <property type="match status" value="1"/>
</dbReference>
<evidence type="ECO:0000256" key="4">
    <source>
        <dbReference type="ARBA" id="ARBA00022679"/>
    </source>
</evidence>
<evidence type="ECO:0000256" key="1">
    <source>
        <dbReference type="ARBA" id="ARBA00022490"/>
    </source>
</evidence>
<comment type="catalytic activity">
    <reaction evidence="11">
        <text>L-seryl-[protein] + ATP = O-phospho-L-seryl-[protein] + ADP + H(+)</text>
        <dbReference type="Rhea" id="RHEA:17989"/>
        <dbReference type="Rhea" id="RHEA-COMP:9863"/>
        <dbReference type="Rhea" id="RHEA-COMP:11604"/>
        <dbReference type="ChEBI" id="CHEBI:15378"/>
        <dbReference type="ChEBI" id="CHEBI:29999"/>
        <dbReference type="ChEBI" id="CHEBI:30616"/>
        <dbReference type="ChEBI" id="CHEBI:83421"/>
        <dbReference type="ChEBI" id="CHEBI:456216"/>
        <dbReference type="EC" id="2.7.11.1"/>
    </reaction>
</comment>
<dbReference type="NCBIfam" id="NF008738">
    <property type="entry name" value="PRK11768.1"/>
    <property type="match status" value="1"/>
</dbReference>
<feature type="active site" description="Proton acceptor" evidence="11">
    <location>
        <position position="204"/>
    </location>
</feature>
<evidence type="ECO:0000256" key="2">
    <source>
        <dbReference type="ARBA" id="ARBA00022527"/>
    </source>
</evidence>
<dbReference type="EMBL" id="CP025120">
    <property type="protein sequence ID" value="AUD79095.1"/>
    <property type="molecule type" value="Genomic_DNA"/>
</dbReference>
<keyword evidence="7 11" id="KW-0418">Kinase</keyword>
<feature type="binding site" evidence="11">
    <location>
        <position position="209"/>
    </location>
    <ligand>
        <name>Mg(2+)</name>
        <dbReference type="ChEBI" id="CHEBI:18420"/>
    </ligand>
</feature>
<evidence type="ECO:0000256" key="3">
    <source>
        <dbReference type="ARBA" id="ARBA00022553"/>
    </source>
</evidence>
<dbReference type="GO" id="GO:0004674">
    <property type="term" value="F:protein serine/threonine kinase activity"/>
    <property type="evidence" value="ECO:0007669"/>
    <property type="project" value="UniProtKB-UniRule"/>
</dbReference>
<comment type="catalytic activity">
    <reaction evidence="11">
        <text>L-threonyl-[protein] + ATP = O-phospho-L-threonyl-[protein] + ADP + H(+)</text>
        <dbReference type="Rhea" id="RHEA:46608"/>
        <dbReference type="Rhea" id="RHEA-COMP:11060"/>
        <dbReference type="Rhea" id="RHEA-COMP:11605"/>
        <dbReference type="ChEBI" id="CHEBI:15378"/>
        <dbReference type="ChEBI" id="CHEBI:30013"/>
        <dbReference type="ChEBI" id="CHEBI:30616"/>
        <dbReference type="ChEBI" id="CHEBI:61977"/>
        <dbReference type="ChEBI" id="CHEBI:456216"/>
        <dbReference type="EC" id="2.7.11.1"/>
    </reaction>
</comment>
<keyword evidence="3 11" id="KW-0597">Phosphoprotein</keyword>
<reference evidence="13 14" key="1">
    <citation type="submission" date="2017-12" db="EMBL/GenBank/DDBJ databases">
        <title>Kangiella profundi FT102 completed genome.</title>
        <authorList>
            <person name="Xu J."/>
            <person name="Wang J."/>
            <person name="Lu Y."/>
        </authorList>
    </citation>
    <scope>NUCLEOTIDE SEQUENCE [LARGE SCALE GENOMIC DNA]</scope>
    <source>
        <strain evidence="13 14">FT102</strain>
    </source>
</reference>
<dbReference type="GO" id="GO:0000287">
    <property type="term" value="F:magnesium ion binding"/>
    <property type="evidence" value="ECO:0007669"/>
    <property type="project" value="UniProtKB-UniRule"/>
</dbReference>
<evidence type="ECO:0000256" key="10">
    <source>
        <dbReference type="ARBA" id="ARBA00023016"/>
    </source>
</evidence>
<dbReference type="AlphaFoldDB" id="A0A2K9A5H5"/>
<accession>A0A2K9A5H5</accession>
<name>A0A2K9A5H5_9GAMM</name>
<dbReference type="InterPro" id="IPR002575">
    <property type="entry name" value="Aminoglycoside_PTrfase"/>
</dbReference>
<dbReference type="GO" id="GO:0005524">
    <property type="term" value="F:ATP binding"/>
    <property type="evidence" value="ECO:0007669"/>
    <property type="project" value="UniProtKB-UniRule"/>
</dbReference>
<evidence type="ECO:0000259" key="12">
    <source>
        <dbReference type="Pfam" id="PF01636"/>
    </source>
</evidence>
<keyword evidence="9 11" id="KW-0460">Magnesium</keyword>
<sequence>MSNTPLAHPFDKLTPDFILDAVEALGFYSDGRILTLNSYENRVYQIGIEEQQPVIAKFYRPERWTQEQILEEHEFTTELAEAELPVVAPLSLQSKTLFEYKGFYYALYPRKGGHAPELDDLDSLFTLGRFIGRIHAVGESRPYQFRPSLTVETFGQESFEYLMEHAVPREYHLPYRTLAEDILKEVRKQWQAVGELDYIRTHGDCHIGNILWRDDNPHFVDFDDSRMAPAVQDLWMLLSGERPQKLAQLSEIIEGYEEFQTFPMKQLRLIEPLRTLRMFYHSAWLAKRWSDPAFQQAFPWFDSIRYWEEQILDLRSQFAELQEPALELLNV</sequence>
<dbReference type="Gene3D" id="3.30.200.70">
    <property type="match status" value="1"/>
</dbReference>
<evidence type="ECO:0000256" key="6">
    <source>
        <dbReference type="ARBA" id="ARBA00022741"/>
    </source>
</evidence>
<organism evidence="13 14">
    <name type="scientific">Kangiella profundi</name>
    <dbReference type="NCBI Taxonomy" id="1561924"/>
    <lineage>
        <taxon>Bacteria</taxon>
        <taxon>Pseudomonadati</taxon>
        <taxon>Pseudomonadota</taxon>
        <taxon>Gammaproteobacteria</taxon>
        <taxon>Kangiellales</taxon>
        <taxon>Kangiellaceae</taxon>
        <taxon>Kangiella</taxon>
    </lineage>
</organism>
<gene>
    <name evidence="11" type="primary">srkA</name>
    <name evidence="13" type="ORF">CW740_07480</name>
</gene>
<keyword evidence="2 11" id="KW-0723">Serine/threonine-protein kinase</keyword>
<dbReference type="Gene3D" id="1.20.1270.170">
    <property type="match status" value="1"/>
</dbReference>
<keyword evidence="4 11" id="KW-0808">Transferase</keyword>
<keyword evidence="10 11" id="KW-0346">Stress response</keyword>
<dbReference type="InterPro" id="IPR032882">
    <property type="entry name" value="SrkA/RdoA"/>
</dbReference>
<feature type="binding site" evidence="11">
    <location>
        <position position="221"/>
    </location>
    <ligand>
        <name>Mg(2+)</name>
        <dbReference type="ChEBI" id="CHEBI:18420"/>
    </ligand>
</feature>
<evidence type="ECO:0000256" key="9">
    <source>
        <dbReference type="ARBA" id="ARBA00022842"/>
    </source>
</evidence>
<evidence type="ECO:0000313" key="13">
    <source>
        <dbReference type="EMBL" id="AUD79095.1"/>
    </source>
</evidence>
<dbReference type="Proteomes" id="UP000232693">
    <property type="component" value="Chromosome"/>
</dbReference>
<comment type="cofactor">
    <cofactor evidence="11">
        <name>Mg(2+)</name>
        <dbReference type="ChEBI" id="CHEBI:18420"/>
    </cofactor>
</comment>
<keyword evidence="5 11" id="KW-0479">Metal-binding</keyword>
<dbReference type="PANTHER" id="PTHR39573:SF1">
    <property type="entry name" value="STRESS RESPONSE KINASE A"/>
    <property type="match status" value="1"/>
</dbReference>
<dbReference type="HAMAP" id="MF_01497">
    <property type="entry name" value="SrkA_kinase"/>
    <property type="match status" value="1"/>
</dbReference>